<evidence type="ECO:0000313" key="3">
    <source>
        <dbReference type="Proteomes" id="UP000001025"/>
    </source>
</evidence>
<organism evidence="2 3">
    <name type="scientific">Rhodopirellula baltica (strain DSM 10527 / NCIMB 13988 / SH1)</name>
    <dbReference type="NCBI Taxonomy" id="243090"/>
    <lineage>
        <taxon>Bacteria</taxon>
        <taxon>Pseudomonadati</taxon>
        <taxon>Planctomycetota</taxon>
        <taxon>Planctomycetia</taxon>
        <taxon>Pirellulales</taxon>
        <taxon>Pirellulaceae</taxon>
        <taxon>Rhodopirellula</taxon>
    </lineage>
</organism>
<dbReference type="EMBL" id="BX294143">
    <property type="protein sequence ID" value="CAD74534.1"/>
    <property type="molecule type" value="Genomic_DNA"/>
</dbReference>
<feature type="compositionally biased region" description="Polar residues" evidence="1">
    <location>
        <begin position="69"/>
        <end position="88"/>
    </location>
</feature>
<dbReference type="AlphaFoldDB" id="Q7UR08"/>
<sequence>MLAASLAGEPAGTGTTGGILWLAKSLGTIWSFIAGILRDIVVEMWNPTSHFEPGCLRVPKGHQSLRFRTLSSPQSPRNQYHRSTQPSSDPEFVGDQELRHPDFDSNGSKTLDERSVRHNRNLPRKTCHRTPVHLTWLCGL</sequence>
<dbReference type="KEGG" id="rba:RB5966"/>
<feature type="region of interest" description="Disordered" evidence="1">
    <location>
        <begin position="69"/>
        <end position="117"/>
    </location>
</feature>
<evidence type="ECO:0000256" key="1">
    <source>
        <dbReference type="SAM" id="MobiDB-lite"/>
    </source>
</evidence>
<name>Q7UR08_RHOBA</name>
<evidence type="ECO:0000313" key="2">
    <source>
        <dbReference type="EMBL" id="CAD74534.1"/>
    </source>
</evidence>
<dbReference type="EnsemblBacteria" id="CAD74534">
    <property type="protein sequence ID" value="CAD74534"/>
    <property type="gene ID" value="RB5966"/>
</dbReference>
<dbReference type="Proteomes" id="UP000001025">
    <property type="component" value="Chromosome"/>
</dbReference>
<keyword evidence="3" id="KW-1185">Reference proteome</keyword>
<accession>Q7UR08</accession>
<dbReference type="HOGENOM" id="CLU_1833621_0_0_0"/>
<proteinExistence type="predicted"/>
<protein>
    <submittedName>
        <fullName evidence="2">Uncharacterized protein</fullName>
    </submittedName>
</protein>
<dbReference type="InParanoid" id="Q7UR08"/>
<gene>
    <name evidence="2" type="ordered locus">RB5966</name>
</gene>
<reference evidence="2 3" key="1">
    <citation type="journal article" date="2003" name="Proc. Natl. Acad. Sci. U.S.A.">
        <title>Complete genome sequence of the marine planctomycete Pirellula sp. strain 1.</title>
        <authorList>
            <person name="Gloeckner F.O."/>
            <person name="Kube M."/>
            <person name="Bauer M."/>
            <person name="Teeling H."/>
            <person name="Lombardot T."/>
            <person name="Ludwig W."/>
            <person name="Gade D."/>
            <person name="Beck A."/>
            <person name="Borzym K."/>
            <person name="Heitmann K."/>
            <person name="Rabus R."/>
            <person name="Schlesner H."/>
            <person name="Amann R."/>
            <person name="Reinhardt R."/>
        </authorList>
    </citation>
    <scope>NUCLEOTIDE SEQUENCE [LARGE SCALE GENOMIC DNA]</scope>
    <source>
        <strain evidence="3">DSM 10527 / NCIMB 13988 / SH1</strain>
    </source>
</reference>